<dbReference type="STRING" id="1341695.BBOMB_1420"/>
<gene>
    <name evidence="2" type="ORF">BBOMB_1420</name>
</gene>
<dbReference type="RefSeq" id="WP_156097156.1">
    <property type="nucleotide sequence ID" value="NZ_ATLK01000002.1"/>
</dbReference>
<reference evidence="2 3" key="1">
    <citation type="journal article" date="2014" name="Appl. Environ. Microbiol.">
        <title>Genomic encyclopedia of type strains of the genus Bifidobacterium.</title>
        <authorList>
            <person name="Milani C."/>
            <person name="Lugli G.A."/>
            <person name="Duranti S."/>
            <person name="Turroni F."/>
            <person name="Bottacini F."/>
            <person name="Mangifesta M."/>
            <person name="Sanchez B."/>
            <person name="Viappiani A."/>
            <person name="Mancabelli L."/>
            <person name="Taminiau B."/>
            <person name="Delcenserie V."/>
            <person name="Barrangou R."/>
            <person name="Margolles A."/>
            <person name="van Sinderen D."/>
            <person name="Ventura M."/>
        </authorList>
    </citation>
    <scope>NUCLEOTIDE SEQUENCE [LARGE SCALE GENOMIC DNA]</scope>
    <source>
        <strain evidence="2 3">DSM 19703</strain>
    </source>
</reference>
<evidence type="ECO:0000256" key="1">
    <source>
        <dbReference type="SAM" id="MobiDB-lite"/>
    </source>
</evidence>
<dbReference type="EMBL" id="ATLK01000002">
    <property type="protein sequence ID" value="KFF30560.1"/>
    <property type="molecule type" value="Genomic_DNA"/>
</dbReference>
<dbReference type="Proteomes" id="UP000028730">
    <property type="component" value="Unassembled WGS sequence"/>
</dbReference>
<evidence type="ECO:0000313" key="2">
    <source>
        <dbReference type="EMBL" id="KFF30560.1"/>
    </source>
</evidence>
<keyword evidence="3" id="KW-1185">Reference proteome</keyword>
<comment type="caution">
    <text evidence="2">The sequence shown here is derived from an EMBL/GenBank/DDBJ whole genome shotgun (WGS) entry which is preliminary data.</text>
</comment>
<accession>A0A086BNP6</accession>
<organism evidence="2 3">
    <name type="scientific">Bifidobacterium bombi DSM 19703</name>
    <dbReference type="NCBI Taxonomy" id="1341695"/>
    <lineage>
        <taxon>Bacteria</taxon>
        <taxon>Bacillati</taxon>
        <taxon>Actinomycetota</taxon>
        <taxon>Actinomycetes</taxon>
        <taxon>Bifidobacteriales</taxon>
        <taxon>Bifidobacteriaceae</taxon>
        <taxon>Bifidobacterium</taxon>
    </lineage>
</organism>
<protein>
    <submittedName>
        <fullName evidence="2">Uncharacterized protein</fullName>
    </submittedName>
</protein>
<name>A0A086BNP6_9BIFI</name>
<proteinExistence type="predicted"/>
<dbReference type="AlphaFoldDB" id="A0A086BNP6"/>
<evidence type="ECO:0000313" key="3">
    <source>
        <dbReference type="Proteomes" id="UP000028730"/>
    </source>
</evidence>
<sequence length="491" mass="54265">MGIRFDRELVRDAMQAMLRACDKRDQAIEEGIRACNDFIADTNLTGKAWQAAKADTQAHQKHDLELLRERNEEHRQAAKQTIDLADSAPYSMIDVDEGNALIARLKAIDSRIAAIPRQVEPSVRGEFQATADTMRGAVANYIAWIRRNNAIAEEIDQQGLAIWRPLDQPIATSDNTGHAVDANAVMAKFLDDKISKKDMIKFFKKQYGMLKEDAEFLADFTNKYRKWAKKHPVFDQNGNVADLGYLYCTLLANIAYGDDGISRFMWAISAGTESKTKTEQFLIDELGHSPKDASKVVGNLKNRQNDGKGTSDFLHEMGSLAAMQNPSNGHLASSLSNFTWSNGPRNQEESTWGGDIASGKARFDLKDMNADMDAINIQKRIEKAAGPLHLNRVDTIGIAMQYHQEIVAGKTNRADEFCANYGNGDPVKGQKWLQDNAQSVGTNSIGGFVIKEKGVSSNGNPVSGDDQKAAADAFNKQIDNERKHGNDAPLQ</sequence>
<feature type="compositionally biased region" description="Basic and acidic residues" evidence="1">
    <location>
        <begin position="478"/>
        <end position="491"/>
    </location>
</feature>
<feature type="region of interest" description="Disordered" evidence="1">
    <location>
        <begin position="454"/>
        <end position="491"/>
    </location>
</feature>